<feature type="transmembrane region" description="Helical" evidence="7">
    <location>
        <begin position="177"/>
        <end position="198"/>
    </location>
</feature>
<feature type="transmembrane region" description="Helical" evidence="7">
    <location>
        <begin position="349"/>
        <end position="370"/>
    </location>
</feature>
<evidence type="ECO:0000259" key="8">
    <source>
        <dbReference type="PROSITE" id="PS50850"/>
    </source>
</evidence>
<keyword evidence="2" id="KW-0813">Transport</keyword>
<keyword evidence="3 7" id="KW-0812">Transmembrane</keyword>
<dbReference type="PANTHER" id="PTHR43791">
    <property type="entry name" value="PERMEASE-RELATED"/>
    <property type="match status" value="1"/>
</dbReference>
<dbReference type="Proteomes" id="UP001152049">
    <property type="component" value="Unassembled WGS sequence"/>
</dbReference>
<dbReference type="InterPro" id="IPR020846">
    <property type="entry name" value="MFS_dom"/>
</dbReference>
<feature type="transmembrane region" description="Helical" evidence="7">
    <location>
        <begin position="142"/>
        <end position="165"/>
    </location>
</feature>
<protein>
    <recommendedName>
        <fullName evidence="8">Major facilitator superfamily (MFS) profile domain-containing protein</fullName>
    </recommendedName>
</protein>
<gene>
    <name evidence="9" type="ORF">NW762_010765</name>
</gene>
<dbReference type="FunFam" id="1.20.1250.20:FF:000057">
    <property type="entry name" value="MFS general substrate transporter"/>
    <property type="match status" value="1"/>
</dbReference>
<evidence type="ECO:0000256" key="1">
    <source>
        <dbReference type="ARBA" id="ARBA00004141"/>
    </source>
</evidence>
<dbReference type="Gene3D" id="1.20.1250.20">
    <property type="entry name" value="MFS general substrate transporter like domains"/>
    <property type="match status" value="2"/>
</dbReference>
<keyword evidence="4 7" id="KW-1133">Transmembrane helix</keyword>
<organism evidence="9 10">
    <name type="scientific">Fusarium torreyae</name>
    <dbReference type="NCBI Taxonomy" id="1237075"/>
    <lineage>
        <taxon>Eukaryota</taxon>
        <taxon>Fungi</taxon>
        <taxon>Dikarya</taxon>
        <taxon>Ascomycota</taxon>
        <taxon>Pezizomycotina</taxon>
        <taxon>Sordariomycetes</taxon>
        <taxon>Hypocreomycetidae</taxon>
        <taxon>Hypocreales</taxon>
        <taxon>Nectriaceae</taxon>
        <taxon>Fusarium</taxon>
    </lineage>
</organism>
<reference evidence="9" key="1">
    <citation type="submission" date="2022-09" db="EMBL/GenBank/DDBJ databases">
        <title>Fusarium specimens isolated from Avocado Roots.</title>
        <authorList>
            <person name="Stajich J."/>
            <person name="Roper C."/>
            <person name="Heimlech-Rivalta G."/>
        </authorList>
    </citation>
    <scope>NUCLEOTIDE SEQUENCE</scope>
    <source>
        <strain evidence="9">CF00136</strain>
    </source>
</reference>
<proteinExistence type="predicted"/>
<comment type="caution">
    <text evidence="9">The sequence shown here is derived from an EMBL/GenBank/DDBJ whole genome shotgun (WGS) entry which is preliminary data.</text>
</comment>
<feature type="transmembrane region" description="Helical" evidence="7">
    <location>
        <begin position="325"/>
        <end position="342"/>
    </location>
</feature>
<dbReference type="PROSITE" id="PS50850">
    <property type="entry name" value="MFS"/>
    <property type="match status" value="1"/>
</dbReference>
<dbReference type="OrthoDB" id="2962993at2759"/>
<dbReference type="InterPro" id="IPR036259">
    <property type="entry name" value="MFS_trans_sf"/>
</dbReference>
<dbReference type="GO" id="GO:0016020">
    <property type="term" value="C:membrane"/>
    <property type="evidence" value="ECO:0007669"/>
    <property type="project" value="UniProtKB-SubCell"/>
</dbReference>
<evidence type="ECO:0000313" key="10">
    <source>
        <dbReference type="Proteomes" id="UP001152049"/>
    </source>
</evidence>
<feature type="transmembrane region" description="Helical" evidence="7">
    <location>
        <begin position="117"/>
        <end position="136"/>
    </location>
</feature>
<sequence>MASPKPSNVDFHVEDREAMTDKVQTSFDGIEDISVDSERERKLLRKIDLRLMCSLWVLYLFSYMDRSNIGNAHVAGMDVALDLTDSEYSTAIVVFVVGYIIGQVPSNMFLTRLRPSLYIPTMMILWGIVVSFMGMIKTPAQLIGLRLLLGLMEASFVPAVVFLISMWYKKTEQSKRFMFFTSAAILAGAFGGIVAGAITKTLDGAHGISGWRWLFIVEGAATVGIGLIAPWCLLDYPATSKALTEEERELAVRRLVEDGVVASIDGEGEISHLKALKAALSNWRLWLLVAGYHCIISTLSLSYFYPYIVRSLGYASVQAQFMTAPIYFTAFAIAVPCCVLADRYPNKRVVFVTTAMFLGSIFCILITTVLSDVPRYVFLCFLTACIWTANPIAESFASSSMASIQPEVRAISLAFINSVGNLAQIYGSYLLPSWDAPRHSRGFGTFAGLLFIGGCVYCAAMILLRRRPFKLARTHASP</sequence>
<evidence type="ECO:0000256" key="4">
    <source>
        <dbReference type="ARBA" id="ARBA00022989"/>
    </source>
</evidence>
<evidence type="ECO:0000313" key="9">
    <source>
        <dbReference type="EMBL" id="KAJ4252859.1"/>
    </source>
</evidence>
<evidence type="ECO:0000256" key="2">
    <source>
        <dbReference type="ARBA" id="ARBA00022448"/>
    </source>
</evidence>
<keyword evidence="10" id="KW-1185">Reference proteome</keyword>
<dbReference type="SUPFAM" id="SSF103473">
    <property type="entry name" value="MFS general substrate transporter"/>
    <property type="match status" value="1"/>
</dbReference>
<evidence type="ECO:0000256" key="5">
    <source>
        <dbReference type="ARBA" id="ARBA00023136"/>
    </source>
</evidence>
<feature type="transmembrane region" description="Helical" evidence="7">
    <location>
        <begin position="88"/>
        <end position="110"/>
    </location>
</feature>
<evidence type="ECO:0000256" key="3">
    <source>
        <dbReference type="ARBA" id="ARBA00022692"/>
    </source>
</evidence>
<dbReference type="InterPro" id="IPR011701">
    <property type="entry name" value="MFS"/>
</dbReference>
<feature type="transmembrane region" description="Helical" evidence="7">
    <location>
        <begin position="285"/>
        <end position="305"/>
    </location>
</feature>
<dbReference type="GO" id="GO:0022857">
    <property type="term" value="F:transmembrane transporter activity"/>
    <property type="evidence" value="ECO:0007669"/>
    <property type="project" value="InterPro"/>
</dbReference>
<dbReference type="Pfam" id="PF07690">
    <property type="entry name" value="MFS_1"/>
    <property type="match status" value="1"/>
</dbReference>
<feature type="transmembrane region" description="Helical" evidence="7">
    <location>
        <begin position="210"/>
        <end position="234"/>
    </location>
</feature>
<dbReference type="AlphaFoldDB" id="A0A9W8VD12"/>
<keyword evidence="5 7" id="KW-0472">Membrane</keyword>
<keyword evidence="6" id="KW-0325">Glycoprotein</keyword>
<evidence type="ECO:0000256" key="7">
    <source>
        <dbReference type="SAM" id="Phobius"/>
    </source>
</evidence>
<accession>A0A9W8VD12</accession>
<name>A0A9W8VD12_9HYPO</name>
<feature type="transmembrane region" description="Helical" evidence="7">
    <location>
        <begin position="376"/>
        <end position="398"/>
    </location>
</feature>
<dbReference type="EMBL" id="JAOQAZ010000025">
    <property type="protein sequence ID" value="KAJ4252859.1"/>
    <property type="molecule type" value="Genomic_DNA"/>
</dbReference>
<feature type="transmembrane region" description="Helical" evidence="7">
    <location>
        <begin position="443"/>
        <end position="464"/>
    </location>
</feature>
<evidence type="ECO:0000256" key="6">
    <source>
        <dbReference type="ARBA" id="ARBA00023180"/>
    </source>
</evidence>
<feature type="transmembrane region" description="Helical" evidence="7">
    <location>
        <begin position="410"/>
        <end position="431"/>
    </location>
</feature>
<comment type="subcellular location">
    <subcellularLocation>
        <location evidence="1">Membrane</location>
        <topology evidence="1">Multi-pass membrane protein</topology>
    </subcellularLocation>
</comment>
<dbReference type="PANTHER" id="PTHR43791:SF38">
    <property type="entry name" value="MAJOR FACILITATOR SUPERFAMILY (MFS) PROFILE DOMAIN-CONTAINING PROTEIN"/>
    <property type="match status" value="1"/>
</dbReference>
<feature type="domain" description="Major facilitator superfamily (MFS) profile" evidence="8">
    <location>
        <begin position="51"/>
        <end position="471"/>
    </location>
</feature>